<dbReference type="InterPro" id="IPR010985">
    <property type="entry name" value="Ribbon_hlx_hlx"/>
</dbReference>
<dbReference type="InterPro" id="IPR005569">
    <property type="entry name" value="Arc_DNA-bd_dom"/>
</dbReference>
<dbReference type="Gene3D" id="1.10.1220.10">
    <property type="entry name" value="Met repressor-like"/>
    <property type="match status" value="1"/>
</dbReference>
<comment type="caution">
    <text evidence="3">The sequence shown here is derived from an EMBL/GenBank/DDBJ whole genome shotgun (WGS) entry which is preliminary data.</text>
</comment>
<dbReference type="InterPro" id="IPR013321">
    <property type="entry name" value="Arc_rbn_hlx_hlx"/>
</dbReference>
<protein>
    <submittedName>
        <fullName evidence="3">Arc family DNA-binding protein</fullName>
    </submittedName>
</protein>
<evidence type="ECO:0000259" key="2">
    <source>
        <dbReference type="Pfam" id="PF03869"/>
    </source>
</evidence>
<evidence type="ECO:0000313" key="3">
    <source>
        <dbReference type="EMBL" id="THF64260.1"/>
    </source>
</evidence>
<keyword evidence="3" id="KW-0238">DNA-binding</keyword>
<dbReference type="AlphaFoldDB" id="A0A4S4AW56"/>
<organism evidence="3 4">
    <name type="scientific">Pseudothauera rhizosphaerae</name>
    <dbReference type="NCBI Taxonomy" id="2565932"/>
    <lineage>
        <taxon>Bacteria</taxon>
        <taxon>Pseudomonadati</taxon>
        <taxon>Pseudomonadota</taxon>
        <taxon>Betaproteobacteria</taxon>
        <taxon>Rhodocyclales</taxon>
        <taxon>Zoogloeaceae</taxon>
        <taxon>Pseudothauera</taxon>
    </lineage>
</organism>
<keyword evidence="4" id="KW-1185">Reference proteome</keyword>
<dbReference type="EMBL" id="SSOD01000002">
    <property type="protein sequence ID" value="THF64260.1"/>
    <property type="molecule type" value="Genomic_DNA"/>
</dbReference>
<evidence type="ECO:0000256" key="1">
    <source>
        <dbReference type="SAM" id="MobiDB-lite"/>
    </source>
</evidence>
<feature type="compositionally biased region" description="Basic and acidic residues" evidence="1">
    <location>
        <begin position="13"/>
        <end position="24"/>
    </location>
</feature>
<sequence length="122" mass="13140">MASGQQNPHMSRKPQDSESRHADKYIVRFPGGMRDRLKTAAEAAGRSLNAEIVFRLEQSFRLEAAGLLVPVVGSQVAEEVPAYEGGQAAGPSARVQGLIRTVRQLEAELLALQREASAGGDR</sequence>
<dbReference type="GO" id="GO:0003677">
    <property type="term" value="F:DNA binding"/>
    <property type="evidence" value="ECO:0007669"/>
    <property type="project" value="UniProtKB-KW"/>
</dbReference>
<dbReference type="GO" id="GO:0006355">
    <property type="term" value="P:regulation of DNA-templated transcription"/>
    <property type="evidence" value="ECO:0007669"/>
    <property type="project" value="InterPro"/>
</dbReference>
<name>A0A4S4AW56_9RHOO</name>
<feature type="region of interest" description="Disordered" evidence="1">
    <location>
        <begin position="1"/>
        <end position="24"/>
    </location>
</feature>
<dbReference type="SUPFAM" id="SSF47598">
    <property type="entry name" value="Ribbon-helix-helix"/>
    <property type="match status" value="1"/>
</dbReference>
<dbReference type="Pfam" id="PF03869">
    <property type="entry name" value="Arc"/>
    <property type="match status" value="1"/>
</dbReference>
<reference evidence="3 4" key="1">
    <citation type="submission" date="2019-04" db="EMBL/GenBank/DDBJ databases">
        <title>Azoarcus rhizosphaerae sp. nov. isolated from rhizosphere of Ficus religiosa.</title>
        <authorList>
            <person name="Lin S.-Y."/>
            <person name="Hameed A."/>
            <person name="Hsu Y.-H."/>
            <person name="Young C.-C."/>
        </authorList>
    </citation>
    <scope>NUCLEOTIDE SEQUENCE [LARGE SCALE GENOMIC DNA]</scope>
    <source>
        <strain evidence="3 4">CC-YHH848</strain>
    </source>
</reference>
<evidence type="ECO:0000313" key="4">
    <source>
        <dbReference type="Proteomes" id="UP000307956"/>
    </source>
</evidence>
<accession>A0A4S4AW56</accession>
<proteinExistence type="predicted"/>
<dbReference type="OrthoDB" id="7029768at2"/>
<gene>
    <name evidence="3" type="ORF">E6O51_02775</name>
</gene>
<feature type="domain" description="Arc-like DNA binding" evidence="2">
    <location>
        <begin position="19"/>
        <end position="64"/>
    </location>
</feature>
<dbReference type="Proteomes" id="UP000307956">
    <property type="component" value="Unassembled WGS sequence"/>
</dbReference>